<accession>A0A4Y7TI56</accession>
<evidence type="ECO:0000313" key="1">
    <source>
        <dbReference type="EMBL" id="TEB33644.1"/>
    </source>
</evidence>
<name>A0A4Y7TI56_COPMI</name>
<dbReference type="Proteomes" id="UP000298030">
    <property type="component" value="Unassembled WGS sequence"/>
</dbReference>
<comment type="caution">
    <text evidence="1">The sequence shown here is derived from an EMBL/GenBank/DDBJ whole genome shotgun (WGS) entry which is preliminary data.</text>
</comment>
<evidence type="ECO:0008006" key="3">
    <source>
        <dbReference type="Google" id="ProtNLM"/>
    </source>
</evidence>
<sequence>MALLSRNIADTDQPFPIEDAPVEIFTRILDAAICSHPSPEEEYWGEYSHGDRRGAQRTVLRLVSPAWNSTVLNNPRFWNGIVLDFTRSDPAWDPLPPTTTVMTMTAASEWTPLWIPLSRPIGSWEEAPSLGRNRRRERNLRSTREVWDTVRMELDYHHSFISYLFNYQRKWTPLRSLTVNSTESAWFGAGSSDEPEVGPLVMQRVRFPALRHLCVDMTMVNLEGWNLPWGQLSSLKLRNMNAGFNDYLSILARASSLEIFHLTVPQDGLGRDSSLAPAPGTSIRVLRLQEMMLDMPQETPTICADFVDKLTLPALRAFTLRGRVSATHFNTSFENLLGRSGVPGRDSLRLDFEGATFLEASRLSYKVG</sequence>
<proteinExistence type="predicted"/>
<dbReference type="AlphaFoldDB" id="A0A4Y7TI56"/>
<protein>
    <recommendedName>
        <fullName evidence="3">F-box domain-containing protein</fullName>
    </recommendedName>
</protein>
<organism evidence="1 2">
    <name type="scientific">Coprinellus micaceus</name>
    <name type="common">Glistening ink-cap mushroom</name>
    <name type="synonym">Coprinus micaceus</name>
    <dbReference type="NCBI Taxonomy" id="71717"/>
    <lineage>
        <taxon>Eukaryota</taxon>
        <taxon>Fungi</taxon>
        <taxon>Dikarya</taxon>
        <taxon>Basidiomycota</taxon>
        <taxon>Agaricomycotina</taxon>
        <taxon>Agaricomycetes</taxon>
        <taxon>Agaricomycetidae</taxon>
        <taxon>Agaricales</taxon>
        <taxon>Agaricineae</taxon>
        <taxon>Psathyrellaceae</taxon>
        <taxon>Coprinellus</taxon>
    </lineage>
</organism>
<gene>
    <name evidence="1" type="ORF">FA13DRAFT_1790034</name>
</gene>
<keyword evidence="2" id="KW-1185">Reference proteome</keyword>
<evidence type="ECO:0000313" key="2">
    <source>
        <dbReference type="Proteomes" id="UP000298030"/>
    </source>
</evidence>
<reference evidence="1 2" key="1">
    <citation type="journal article" date="2019" name="Nat. Ecol. Evol.">
        <title>Megaphylogeny resolves global patterns of mushroom evolution.</title>
        <authorList>
            <person name="Varga T."/>
            <person name="Krizsan K."/>
            <person name="Foldi C."/>
            <person name="Dima B."/>
            <person name="Sanchez-Garcia M."/>
            <person name="Sanchez-Ramirez S."/>
            <person name="Szollosi G.J."/>
            <person name="Szarkandi J.G."/>
            <person name="Papp V."/>
            <person name="Albert L."/>
            <person name="Andreopoulos W."/>
            <person name="Angelini C."/>
            <person name="Antonin V."/>
            <person name="Barry K.W."/>
            <person name="Bougher N.L."/>
            <person name="Buchanan P."/>
            <person name="Buyck B."/>
            <person name="Bense V."/>
            <person name="Catcheside P."/>
            <person name="Chovatia M."/>
            <person name="Cooper J."/>
            <person name="Damon W."/>
            <person name="Desjardin D."/>
            <person name="Finy P."/>
            <person name="Geml J."/>
            <person name="Haridas S."/>
            <person name="Hughes K."/>
            <person name="Justo A."/>
            <person name="Karasinski D."/>
            <person name="Kautmanova I."/>
            <person name="Kiss B."/>
            <person name="Kocsube S."/>
            <person name="Kotiranta H."/>
            <person name="LaButti K.M."/>
            <person name="Lechner B.E."/>
            <person name="Liimatainen K."/>
            <person name="Lipzen A."/>
            <person name="Lukacs Z."/>
            <person name="Mihaltcheva S."/>
            <person name="Morgado L.N."/>
            <person name="Niskanen T."/>
            <person name="Noordeloos M.E."/>
            <person name="Ohm R.A."/>
            <person name="Ortiz-Santana B."/>
            <person name="Ovrebo C."/>
            <person name="Racz N."/>
            <person name="Riley R."/>
            <person name="Savchenko A."/>
            <person name="Shiryaev A."/>
            <person name="Soop K."/>
            <person name="Spirin V."/>
            <person name="Szebenyi C."/>
            <person name="Tomsovsky M."/>
            <person name="Tulloss R.E."/>
            <person name="Uehling J."/>
            <person name="Grigoriev I.V."/>
            <person name="Vagvolgyi C."/>
            <person name="Papp T."/>
            <person name="Martin F.M."/>
            <person name="Miettinen O."/>
            <person name="Hibbett D.S."/>
            <person name="Nagy L.G."/>
        </authorList>
    </citation>
    <scope>NUCLEOTIDE SEQUENCE [LARGE SCALE GENOMIC DNA]</scope>
    <source>
        <strain evidence="1 2">FP101781</strain>
    </source>
</reference>
<dbReference type="EMBL" id="QPFP01000012">
    <property type="protein sequence ID" value="TEB33644.1"/>
    <property type="molecule type" value="Genomic_DNA"/>
</dbReference>